<reference evidence="1" key="2">
    <citation type="journal article" date="2015" name="Fish Shellfish Immunol.">
        <title>Early steps in the European eel (Anguilla anguilla)-Vibrio vulnificus interaction in the gills: Role of the RtxA13 toxin.</title>
        <authorList>
            <person name="Callol A."/>
            <person name="Pajuelo D."/>
            <person name="Ebbesson L."/>
            <person name="Teles M."/>
            <person name="MacKenzie S."/>
            <person name="Amaro C."/>
        </authorList>
    </citation>
    <scope>NUCLEOTIDE SEQUENCE</scope>
</reference>
<dbReference type="EMBL" id="GBXM01070132">
    <property type="protein sequence ID" value="JAH38445.1"/>
    <property type="molecule type" value="Transcribed_RNA"/>
</dbReference>
<name>A0A0E9SCM9_ANGAN</name>
<accession>A0A0E9SCM9</accession>
<evidence type="ECO:0000313" key="1">
    <source>
        <dbReference type="EMBL" id="JAH38445.1"/>
    </source>
</evidence>
<sequence length="16" mass="1774">MASSESHMTSPRRCPP</sequence>
<dbReference type="AlphaFoldDB" id="A0A0E9SCM9"/>
<organism evidence="1">
    <name type="scientific">Anguilla anguilla</name>
    <name type="common">European freshwater eel</name>
    <name type="synonym">Muraena anguilla</name>
    <dbReference type="NCBI Taxonomy" id="7936"/>
    <lineage>
        <taxon>Eukaryota</taxon>
        <taxon>Metazoa</taxon>
        <taxon>Chordata</taxon>
        <taxon>Craniata</taxon>
        <taxon>Vertebrata</taxon>
        <taxon>Euteleostomi</taxon>
        <taxon>Actinopterygii</taxon>
        <taxon>Neopterygii</taxon>
        <taxon>Teleostei</taxon>
        <taxon>Anguilliformes</taxon>
        <taxon>Anguillidae</taxon>
        <taxon>Anguilla</taxon>
    </lineage>
</organism>
<reference evidence="1" key="1">
    <citation type="submission" date="2014-11" db="EMBL/GenBank/DDBJ databases">
        <authorList>
            <person name="Amaro Gonzalez C."/>
        </authorList>
    </citation>
    <scope>NUCLEOTIDE SEQUENCE</scope>
</reference>
<protein>
    <submittedName>
        <fullName evidence="1">Uncharacterized protein</fullName>
    </submittedName>
</protein>
<proteinExistence type="predicted"/>